<gene>
    <name evidence="1" type="ORF">PAPOLLO_LOCUS2663</name>
</gene>
<reference evidence="1" key="1">
    <citation type="submission" date="2021-04" db="EMBL/GenBank/DDBJ databases">
        <authorList>
            <person name="Tunstrom K."/>
        </authorList>
    </citation>
    <scope>NUCLEOTIDE SEQUENCE</scope>
</reference>
<sequence>MITEKRLRQGVTPFLYEIADCSLVQTQVNKENQPLDLSDTVQGDEDLNILIKSNEKYATSAVSKRTWETMLDVPSCSYESWPLRDATKEYIYIFLLCKKPRYLLRDILETERENMNIDDIITSEIITDKSTSPIQIYCTDKSVQARIKSSREEELMIRNKSLVQKVFQLNKTVNNLKSLIKIVKSYTENSEIENIISGNFANICKELKKNHKV</sequence>
<proteinExistence type="predicted"/>
<dbReference type="AlphaFoldDB" id="A0A8S3W6W0"/>
<name>A0A8S3W6W0_PARAO</name>
<dbReference type="EMBL" id="CAJQZP010000178">
    <property type="protein sequence ID" value="CAG4943432.1"/>
    <property type="molecule type" value="Genomic_DNA"/>
</dbReference>
<comment type="caution">
    <text evidence="1">The sequence shown here is derived from an EMBL/GenBank/DDBJ whole genome shotgun (WGS) entry which is preliminary data.</text>
</comment>
<dbReference type="Proteomes" id="UP000691718">
    <property type="component" value="Unassembled WGS sequence"/>
</dbReference>
<dbReference type="OrthoDB" id="5982876at2759"/>
<protein>
    <submittedName>
        <fullName evidence="1">(apollo) hypothetical protein</fullName>
    </submittedName>
</protein>
<organism evidence="1 2">
    <name type="scientific">Parnassius apollo</name>
    <name type="common">Apollo butterfly</name>
    <name type="synonym">Papilio apollo</name>
    <dbReference type="NCBI Taxonomy" id="110799"/>
    <lineage>
        <taxon>Eukaryota</taxon>
        <taxon>Metazoa</taxon>
        <taxon>Ecdysozoa</taxon>
        <taxon>Arthropoda</taxon>
        <taxon>Hexapoda</taxon>
        <taxon>Insecta</taxon>
        <taxon>Pterygota</taxon>
        <taxon>Neoptera</taxon>
        <taxon>Endopterygota</taxon>
        <taxon>Lepidoptera</taxon>
        <taxon>Glossata</taxon>
        <taxon>Ditrysia</taxon>
        <taxon>Papilionoidea</taxon>
        <taxon>Papilionidae</taxon>
        <taxon>Parnassiinae</taxon>
        <taxon>Parnassini</taxon>
        <taxon>Parnassius</taxon>
        <taxon>Parnassius</taxon>
    </lineage>
</organism>
<keyword evidence="2" id="KW-1185">Reference proteome</keyword>
<evidence type="ECO:0000313" key="1">
    <source>
        <dbReference type="EMBL" id="CAG4943432.1"/>
    </source>
</evidence>
<evidence type="ECO:0000313" key="2">
    <source>
        <dbReference type="Proteomes" id="UP000691718"/>
    </source>
</evidence>
<accession>A0A8S3W6W0</accession>